<keyword evidence="3" id="KW-0460">Magnesium</keyword>
<dbReference type="PANTHER" id="PTHR39159">
    <property type="match status" value="1"/>
</dbReference>
<dbReference type="PANTHER" id="PTHR39159:SF1">
    <property type="entry name" value="UPF0374 PROTEIN YGAC"/>
    <property type="match status" value="1"/>
</dbReference>
<name>A0ABU0E670_9FIRM</name>
<dbReference type="InterPro" id="IPR007295">
    <property type="entry name" value="DUF402"/>
</dbReference>
<evidence type="ECO:0000313" key="5">
    <source>
        <dbReference type="EMBL" id="MDQ0362198.1"/>
    </source>
</evidence>
<dbReference type="InterPro" id="IPR050212">
    <property type="entry name" value="Ntdp-like"/>
</dbReference>
<dbReference type="InterPro" id="IPR035930">
    <property type="entry name" value="FomD-like_sf"/>
</dbReference>
<gene>
    <name evidence="5" type="ORF">J2S15_002951</name>
</gene>
<sequence>MLPKEKEYIYIQSFKHDKSLHRTWSKAFVIEANDERIVAITDRSYVIEADGRKWLTREPAICFFYPDKWYNVISMIRKKGVFYYCNLASPSIYDGEALKNIDYDLDIKVNNDFEYSILDEDEYEEHSKEMGYSKDLDYVVHKQMKELMERIERRESPFDHDEIQRLYNRYLILKEDRRQ</sequence>
<dbReference type="SUPFAM" id="SSF159234">
    <property type="entry name" value="FomD-like"/>
    <property type="match status" value="1"/>
</dbReference>
<dbReference type="Proteomes" id="UP001230220">
    <property type="component" value="Unassembled WGS sequence"/>
</dbReference>
<keyword evidence="2" id="KW-0378">Hydrolase</keyword>
<accession>A0ABU0E670</accession>
<dbReference type="EMBL" id="JAUSUR010000005">
    <property type="protein sequence ID" value="MDQ0362198.1"/>
    <property type="molecule type" value="Genomic_DNA"/>
</dbReference>
<evidence type="ECO:0000259" key="4">
    <source>
        <dbReference type="Pfam" id="PF04167"/>
    </source>
</evidence>
<dbReference type="NCBIfam" id="NF010183">
    <property type="entry name" value="PRK13662.1"/>
    <property type="match status" value="1"/>
</dbReference>
<evidence type="ECO:0000256" key="3">
    <source>
        <dbReference type="ARBA" id="ARBA00022842"/>
    </source>
</evidence>
<comment type="caution">
    <text evidence="5">The sequence shown here is derived from an EMBL/GenBank/DDBJ whole genome shotgun (WGS) entry which is preliminary data.</text>
</comment>
<reference evidence="5 6" key="1">
    <citation type="submission" date="2023-07" db="EMBL/GenBank/DDBJ databases">
        <title>Genomic Encyclopedia of Type Strains, Phase IV (KMG-IV): sequencing the most valuable type-strain genomes for metagenomic binning, comparative biology and taxonomic classification.</title>
        <authorList>
            <person name="Goeker M."/>
        </authorList>
    </citation>
    <scope>NUCLEOTIDE SEQUENCE [LARGE SCALE GENOMIC DNA]</scope>
    <source>
        <strain evidence="5 6">DSM 16784</strain>
    </source>
</reference>
<dbReference type="Pfam" id="PF04167">
    <property type="entry name" value="DUF402"/>
    <property type="match status" value="1"/>
</dbReference>
<protein>
    <submittedName>
        <fullName evidence="5">Protein associated with RNAse G/E</fullName>
    </submittedName>
</protein>
<proteinExistence type="predicted"/>
<dbReference type="RefSeq" id="WP_307409588.1">
    <property type="nucleotide sequence ID" value="NZ_JAUSUR010000005.1"/>
</dbReference>
<evidence type="ECO:0000256" key="1">
    <source>
        <dbReference type="ARBA" id="ARBA00022723"/>
    </source>
</evidence>
<keyword evidence="6" id="KW-1185">Reference proteome</keyword>
<dbReference type="InterPro" id="IPR016882">
    <property type="entry name" value="SA1684"/>
</dbReference>
<organism evidence="5 6">
    <name type="scientific">Breznakia pachnodae</name>
    <dbReference type="NCBI Taxonomy" id="265178"/>
    <lineage>
        <taxon>Bacteria</taxon>
        <taxon>Bacillati</taxon>
        <taxon>Bacillota</taxon>
        <taxon>Erysipelotrichia</taxon>
        <taxon>Erysipelotrichales</taxon>
        <taxon>Erysipelotrichaceae</taxon>
        <taxon>Breznakia</taxon>
    </lineage>
</organism>
<keyword evidence="1" id="KW-0479">Metal-binding</keyword>
<evidence type="ECO:0000256" key="2">
    <source>
        <dbReference type="ARBA" id="ARBA00022801"/>
    </source>
</evidence>
<evidence type="ECO:0000313" key="6">
    <source>
        <dbReference type="Proteomes" id="UP001230220"/>
    </source>
</evidence>
<dbReference type="Gene3D" id="2.40.380.10">
    <property type="entry name" value="FomD-like"/>
    <property type="match status" value="1"/>
</dbReference>
<dbReference type="PIRSF" id="PIRSF028345">
    <property type="entry name" value="UCP028345"/>
    <property type="match status" value="1"/>
</dbReference>
<feature type="domain" description="DUF402" evidence="4">
    <location>
        <begin position="17"/>
        <end position="155"/>
    </location>
</feature>